<accession>A0A0E9W4S7</accession>
<protein>
    <submittedName>
        <fullName evidence="1">Uncharacterized protein</fullName>
    </submittedName>
</protein>
<evidence type="ECO:0000313" key="1">
    <source>
        <dbReference type="EMBL" id="JAH84600.1"/>
    </source>
</evidence>
<reference evidence="1" key="2">
    <citation type="journal article" date="2015" name="Fish Shellfish Immunol.">
        <title>Early steps in the European eel (Anguilla anguilla)-Vibrio vulnificus interaction in the gills: Role of the RtxA13 toxin.</title>
        <authorList>
            <person name="Callol A."/>
            <person name="Pajuelo D."/>
            <person name="Ebbesson L."/>
            <person name="Teles M."/>
            <person name="MacKenzie S."/>
            <person name="Amaro C."/>
        </authorList>
    </citation>
    <scope>NUCLEOTIDE SEQUENCE</scope>
</reference>
<reference evidence="1" key="1">
    <citation type="submission" date="2014-11" db="EMBL/GenBank/DDBJ databases">
        <authorList>
            <person name="Amaro Gonzalez C."/>
        </authorList>
    </citation>
    <scope>NUCLEOTIDE SEQUENCE</scope>
</reference>
<sequence>MYLGSDTIVVVLGLYSKHNWI</sequence>
<dbReference type="AlphaFoldDB" id="A0A0E9W4S7"/>
<proteinExistence type="predicted"/>
<organism evidence="1">
    <name type="scientific">Anguilla anguilla</name>
    <name type="common">European freshwater eel</name>
    <name type="synonym">Muraena anguilla</name>
    <dbReference type="NCBI Taxonomy" id="7936"/>
    <lineage>
        <taxon>Eukaryota</taxon>
        <taxon>Metazoa</taxon>
        <taxon>Chordata</taxon>
        <taxon>Craniata</taxon>
        <taxon>Vertebrata</taxon>
        <taxon>Euteleostomi</taxon>
        <taxon>Actinopterygii</taxon>
        <taxon>Neopterygii</taxon>
        <taxon>Teleostei</taxon>
        <taxon>Anguilliformes</taxon>
        <taxon>Anguillidae</taxon>
        <taxon>Anguilla</taxon>
    </lineage>
</organism>
<dbReference type="EMBL" id="GBXM01023977">
    <property type="protein sequence ID" value="JAH84600.1"/>
    <property type="molecule type" value="Transcribed_RNA"/>
</dbReference>
<name>A0A0E9W4S7_ANGAN</name>